<dbReference type="PROSITE" id="PS51186">
    <property type="entry name" value="GNAT"/>
    <property type="match status" value="1"/>
</dbReference>
<evidence type="ECO:0000256" key="1">
    <source>
        <dbReference type="ARBA" id="ARBA00022679"/>
    </source>
</evidence>
<keyword evidence="2" id="KW-0012">Acyltransferase</keyword>
<dbReference type="RefSeq" id="WP_149855141.1">
    <property type="nucleotide sequence ID" value="NZ_VUOB01000108.1"/>
</dbReference>
<evidence type="ECO:0000313" key="5">
    <source>
        <dbReference type="Proteomes" id="UP000323454"/>
    </source>
</evidence>
<dbReference type="GO" id="GO:0008080">
    <property type="term" value="F:N-acetyltransferase activity"/>
    <property type="evidence" value="ECO:0007669"/>
    <property type="project" value="TreeGrafter"/>
</dbReference>
<dbReference type="InterPro" id="IPR016181">
    <property type="entry name" value="Acyl_CoA_acyltransferase"/>
</dbReference>
<dbReference type="CDD" id="cd04301">
    <property type="entry name" value="NAT_SF"/>
    <property type="match status" value="1"/>
</dbReference>
<dbReference type="Proteomes" id="UP000323454">
    <property type="component" value="Unassembled WGS sequence"/>
</dbReference>
<comment type="caution">
    <text evidence="4">The sequence shown here is derived from an EMBL/GenBank/DDBJ whole genome shotgun (WGS) entry which is preliminary data.</text>
</comment>
<keyword evidence="5" id="KW-1185">Reference proteome</keyword>
<dbReference type="AlphaFoldDB" id="A0A5B2WAA9"/>
<dbReference type="Gene3D" id="3.40.630.30">
    <property type="match status" value="1"/>
</dbReference>
<dbReference type="InterPro" id="IPR000182">
    <property type="entry name" value="GNAT_dom"/>
</dbReference>
<dbReference type="Pfam" id="PF00583">
    <property type="entry name" value="Acetyltransf_1"/>
    <property type="match status" value="1"/>
</dbReference>
<evidence type="ECO:0000313" key="4">
    <source>
        <dbReference type="EMBL" id="KAA2247670.1"/>
    </source>
</evidence>
<dbReference type="PANTHER" id="PTHR10545:SF42">
    <property type="entry name" value="ACETYLTRANSFERASE"/>
    <property type="match status" value="1"/>
</dbReference>
<proteinExistence type="predicted"/>
<reference evidence="4 5" key="1">
    <citation type="submission" date="2019-09" db="EMBL/GenBank/DDBJ databases">
        <title>Goodfellowia gen. nov., a new genus of the Pseudonocardineae related to Actinoalloteichus, containing Goodfellowia coeruleoviolacea gen. nov., comb. nov. gen. nov., comb. nov.</title>
        <authorList>
            <person name="Labeda D."/>
        </authorList>
    </citation>
    <scope>NUCLEOTIDE SEQUENCE [LARGE SCALE GENOMIC DNA]</scope>
    <source>
        <strain evidence="4 5">AN110305</strain>
    </source>
</reference>
<dbReference type="SUPFAM" id="SSF55729">
    <property type="entry name" value="Acyl-CoA N-acyltransferases (Nat)"/>
    <property type="match status" value="1"/>
</dbReference>
<sequence length="150" mass="17440">MIEISALRQEDRSRWEVLARGYKTFYGDTVSAEGYEETWRRLLREEDVFGLGARLDGELVGIAHYLFHPVVWLQDSCYLQDLFVDEAARGHGVARALIERVADVAKERGVSRLYWHTKQDNARARVLYDKVARFKGFIRYDYPMVGAPPR</sequence>
<accession>A0A5B2WAA9</accession>
<keyword evidence="1 4" id="KW-0808">Transferase</keyword>
<reference evidence="4 5" key="2">
    <citation type="submission" date="2019-09" db="EMBL/GenBank/DDBJ databases">
        <authorList>
            <person name="Jin C."/>
        </authorList>
    </citation>
    <scope>NUCLEOTIDE SEQUENCE [LARGE SCALE GENOMIC DNA]</scope>
    <source>
        <strain evidence="4 5">AN110305</strain>
    </source>
</reference>
<name>A0A5B2WAA9_9PSEU</name>
<dbReference type="EMBL" id="VUOB01000108">
    <property type="protein sequence ID" value="KAA2247670.1"/>
    <property type="molecule type" value="Genomic_DNA"/>
</dbReference>
<dbReference type="PANTHER" id="PTHR10545">
    <property type="entry name" value="DIAMINE N-ACETYLTRANSFERASE"/>
    <property type="match status" value="1"/>
</dbReference>
<evidence type="ECO:0000259" key="3">
    <source>
        <dbReference type="PROSITE" id="PS51186"/>
    </source>
</evidence>
<gene>
    <name evidence="4" type="ORF">F0L68_40000</name>
</gene>
<organism evidence="4 5">
    <name type="scientific">Solihabitans fulvus</name>
    <dbReference type="NCBI Taxonomy" id="1892852"/>
    <lineage>
        <taxon>Bacteria</taxon>
        <taxon>Bacillati</taxon>
        <taxon>Actinomycetota</taxon>
        <taxon>Actinomycetes</taxon>
        <taxon>Pseudonocardiales</taxon>
        <taxon>Pseudonocardiaceae</taxon>
        <taxon>Solihabitans</taxon>
    </lineage>
</organism>
<protein>
    <submittedName>
        <fullName evidence="4">GNAT family N-acetyltransferase</fullName>
    </submittedName>
</protein>
<evidence type="ECO:0000256" key="2">
    <source>
        <dbReference type="ARBA" id="ARBA00023315"/>
    </source>
</evidence>
<feature type="domain" description="N-acetyltransferase" evidence="3">
    <location>
        <begin position="2"/>
        <end position="150"/>
    </location>
</feature>
<dbReference type="InterPro" id="IPR051016">
    <property type="entry name" value="Diverse_Substrate_AcTransf"/>
</dbReference>
<dbReference type="OrthoDB" id="9805924at2"/>